<gene>
    <name evidence="2" type="ORF">D0433_11350</name>
</gene>
<organism evidence="2 3">
    <name type="scientific">Candidatus Thermochlorobacter aerophilus</name>
    <dbReference type="NCBI Taxonomy" id="1868324"/>
    <lineage>
        <taxon>Bacteria</taxon>
        <taxon>Pseudomonadati</taxon>
        <taxon>Chlorobiota</taxon>
        <taxon>Chlorobiia</taxon>
        <taxon>Chlorobiales</taxon>
        <taxon>Candidatus Thermochlorobacteriaceae</taxon>
        <taxon>Candidatus Thermochlorobacter</taxon>
    </lineage>
</organism>
<proteinExistence type="predicted"/>
<name>A0A395LXU9_9BACT</name>
<evidence type="ECO:0000256" key="1">
    <source>
        <dbReference type="SAM" id="SignalP"/>
    </source>
</evidence>
<dbReference type="AlphaFoldDB" id="A0A395LXU9"/>
<sequence>MNKKILLLCFLLLSATAYAQVNINSLPATITQDFNSLATSGTSNPWSDNTTLTGWYSTRTEYRASDGSSTAGALYSFGTGTASDRALGSIASGTTGSIFFGIRLKNNTTQTITSLQITYTGEQWRNGGRTDDDSLHFSYQIGATVSSLTSGTWTTDDDLSFVGPIKASTANALDGNASANRTTKNKTLNVSIGPSQEIMLRWTDFNSVQRQRA</sequence>
<reference evidence="2 3" key="1">
    <citation type="journal article" date="2011" name="ISME J.">
        <title>Community ecology of hot spring cyanobacterial mats: predominant populations and their functional potential.</title>
        <authorList>
            <person name="Klatt C.G."/>
            <person name="Wood J.M."/>
            <person name="Rusch D.B."/>
            <person name="Bateson M.M."/>
            <person name="Hamamura N."/>
            <person name="Heidelberg J.F."/>
            <person name="Grossman A.R."/>
            <person name="Bhaya D."/>
            <person name="Cohan F.M."/>
            <person name="Kuhl M."/>
            <person name="Bryant D.A."/>
            <person name="Ward D.M."/>
        </authorList>
    </citation>
    <scope>NUCLEOTIDE SEQUENCE [LARGE SCALE GENOMIC DNA]</scope>
    <source>
        <strain evidence="2">OS</strain>
    </source>
</reference>
<comment type="caution">
    <text evidence="2">The sequence shown here is derived from an EMBL/GenBank/DDBJ whole genome shotgun (WGS) entry which is preliminary data.</text>
</comment>
<feature type="chain" id="PRO_5017426109" description="PEP-CTERM sorting domain-containing protein" evidence="1">
    <location>
        <begin position="20"/>
        <end position="213"/>
    </location>
</feature>
<evidence type="ECO:0000313" key="3">
    <source>
        <dbReference type="Proteomes" id="UP000266389"/>
    </source>
</evidence>
<dbReference type="EMBL" id="PHFL01000066">
    <property type="protein sequence ID" value="RFM23390.1"/>
    <property type="molecule type" value="Genomic_DNA"/>
</dbReference>
<evidence type="ECO:0008006" key="4">
    <source>
        <dbReference type="Google" id="ProtNLM"/>
    </source>
</evidence>
<protein>
    <recommendedName>
        <fullName evidence="4">PEP-CTERM sorting domain-containing protein</fullName>
    </recommendedName>
</protein>
<keyword evidence="1" id="KW-0732">Signal</keyword>
<feature type="signal peptide" evidence="1">
    <location>
        <begin position="1"/>
        <end position="19"/>
    </location>
</feature>
<accession>A0A395LXU9</accession>
<evidence type="ECO:0000313" key="2">
    <source>
        <dbReference type="EMBL" id="RFM23390.1"/>
    </source>
</evidence>
<dbReference type="Proteomes" id="UP000266389">
    <property type="component" value="Unassembled WGS sequence"/>
</dbReference>